<dbReference type="Proteomes" id="UP001223646">
    <property type="component" value="Unassembled WGS sequence"/>
</dbReference>
<comment type="caution">
    <text evidence="2">The sequence shown here is derived from an EMBL/GenBank/DDBJ whole genome shotgun (WGS) entry which is preliminary data.</text>
</comment>
<proteinExistence type="predicted"/>
<feature type="region of interest" description="Disordered" evidence="1">
    <location>
        <begin position="18"/>
        <end position="48"/>
    </location>
</feature>
<sequence>MHSLKFLTFDHSHRHLAGAHETRLSSGSESSPVGEGKRRPVRQSARSGVTAVSLSGAMVLSAFVSPAMAETAKPIVPDNFPNVINPAENFQPQDPQYVESPEVSVTFEDGTPAEGATVHRGDVLIVRGSGFNPSANRGGYPLPIPPGVPNGVYVLYSAFPDSWRPSEGAPSSSRKHPHDNIAWVTPAGTLEAIPNQGVDMRRSIARQATPMTDDGSFEARIVVNPPETPAGENWGIYVYPAAGSINEAEEIYIPLNYSDAPGKNAPAPSSEDLVISVSALEKVFGALGGGVTAKNGALEPEAGVVSFTRDNDNSDVERESYRGEVHITAKFSLIHVVVRNPRVEEGPTGKIITAEVSQGYDVGPDEMERMPIAAVVDSDGDQLITTIGTISQIR</sequence>
<evidence type="ECO:0000313" key="2">
    <source>
        <dbReference type="EMBL" id="MEO3717310.1"/>
    </source>
</evidence>
<dbReference type="AlphaFoldDB" id="A0AAW9SXF4"/>
<accession>A0AAW9SXF4</accession>
<dbReference type="RefSeq" id="WP_347658640.1">
    <property type="nucleotide sequence ID" value="NZ_JASOOY020000022.1"/>
</dbReference>
<feature type="compositionally biased region" description="Low complexity" evidence="1">
    <location>
        <begin position="25"/>
        <end position="34"/>
    </location>
</feature>
<dbReference type="EMBL" id="JASOOY020000022">
    <property type="protein sequence ID" value="MEO3717310.1"/>
    <property type="molecule type" value="Genomic_DNA"/>
</dbReference>
<name>A0AAW9SXF4_CORAY</name>
<evidence type="ECO:0000256" key="1">
    <source>
        <dbReference type="SAM" id="MobiDB-lite"/>
    </source>
</evidence>
<protein>
    <recommendedName>
        <fullName evidence="4">HtaA protein</fullName>
    </recommendedName>
</protein>
<organism evidence="2 3">
    <name type="scientific">Corynebacterium amycolatum</name>
    <dbReference type="NCBI Taxonomy" id="43765"/>
    <lineage>
        <taxon>Bacteria</taxon>
        <taxon>Bacillati</taxon>
        <taxon>Actinomycetota</taxon>
        <taxon>Actinomycetes</taxon>
        <taxon>Mycobacteriales</taxon>
        <taxon>Corynebacteriaceae</taxon>
        <taxon>Corynebacterium</taxon>
    </lineage>
</organism>
<evidence type="ECO:0008006" key="4">
    <source>
        <dbReference type="Google" id="ProtNLM"/>
    </source>
</evidence>
<reference evidence="2" key="2">
    <citation type="submission" date="2024-05" db="EMBL/GenBank/DDBJ databases">
        <authorList>
            <person name="Wolfe A."/>
        </authorList>
    </citation>
    <scope>NUCLEOTIDE SEQUENCE</scope>
    <source>
        <strain evidence="2">UMB1064</strain>
    </source>
</reference>
<evidence type="ECO:0000313" key="3">
    <source>
        <dbReference type="Proteomes" id="UP001223646"/>
    </source>
</evidence>
<reference evidence="2" key="1">
    <citation type="submission" date="2023-05" db="EMBL/GenBank/DDBJ databases">
        <authorList>
            <person name="Du J."/>
        </authorList>
    </citation>
    <scope>NUCLEOTIDE SEQUENCE</scope>
    <source>
        <strain evidence="2">UMB1064</strain>
    </source>
</reference>
<feature type="non-terminal residue" evidence="2">
    <location>
        <position position="1"/>
    </location>
</feature>
<gene>
    <name evidence="2" type="ORF">QP460_006885</name>
</gene>